<reference evidence="1 3" key="1">
    <citation type="submission" date="2018-06" db="EMBL/GenBank/DDBJ databases">
        <title>Completed Genome Sequences of 32 Strains from Various Serotypes of Salmonella enterica.</title>
        <authorList>
            <person name="Nash J.H.E."/>
            <person name="Robertson J."/>
            <person name="Bessonov K."/>
        </authorList>
    </citation>
    <scope>NUCLEOTIDE SEQUENCE [LARGE SCALE GENOMIC DNA]</scope>
    <source>
        <strain evidence="1 3">SA20021456</strain>
    </source>
</reference>
<name>A0A344S7N8_SALER</name>
<sequence>MDNKMLTLKNLTRYTPETYISGVIYLRDDEGNDWYESQKLFREDTWKIVYGDDGIICSCAKDVSMLYPVDMSVTEVEALPAGFDADLTWRFDGTSIVKIPQQSV</sequence>
<dbReference type="EMBL" id="RVIJ01000038">
    <property type="protein sequence ID" value="MLW03128.1"/>
    <property type="molecule type" value="Genomic_DNA"/>
</dbReference>
<evidence type="ECO:0000313" key="3">
    <source>
        <dbReference type="Proteomes" id="UP000251994"/>
    </source>
</evidence>
<dbReference type="AlphaFoldDB" id="A0A344S7N8"/>
<organism evidence="2">
    <name type="scientific">Salmonella enterica</name>
    <name type="common">Salmonella choleraesuis</name>
    <dbReference type="NCBI Taxonomy" id="28901"/>
    <lineage>
        <taxon>Bacteria</taxon>
        <taxon>Pseudomonadati</taxon>
        <taxon>Pseudomonadota</taxon>
        <taxon>Gammaproteobacteria</taxon>
        <taxon>Enterobacterales</taxon>
        <taxon>Enterobacteriaceae</taxon>
        <taxon>Salmonella</taxon>
    </lineage>
</organism>
<accession>A0A344S7N8</accession>
<evidence type="ECO:0000313" key="2">
    <source>
        <dbReference type="EMBL" id="MLW03128.1"/>
    </source>
</evidence>
<dbReference type="Proteomes" id="UP000885392">
    <property type="component" value="Unassembled WGS sequence"/>
</dbReference>
<reference evidence="2" key="2">
    <citation type="submission" date="2018-10" db="EMBL/GenBank/DDBJ databases">
        <authorList>
            <consortium name="PulseNet: The National Subtyping Network for Foodborne Disease Surveillance"/>
            <person name="Tarr C.L."/>
            <person name="Trees E."/>
            <person name="Katz L.S."/>
            <person name="Carleton-Romer H.A."/>
            <person name="Stroika S."/>
            <person name="Kucerova Z."/>
            <person name="Roache K.F."/>
            <person name="Sabol A.L."/>
            <person name="Besser J."/>
            <person name="Gerner-Smidt P."/>
        </authorList>
    </citation>
    <scope>NUCLEOTIDE SEQUENCE [LARGE SCALE GENOMIC DNA]</scope>
    <source>
        <strain evidence="2">PNUSAS038541</strain>
    </source>
</reference>
<proteinExistence type="predicted"/>
<dbReference type="Proteomes" id="UP000251994">
    <property type="component" value="Chromosome"/>
</dbReference>
<gene>
    <name evidence="1" type="ORF">CHC34_07820</name>
    <name evidence="2" type="ORF">EAK82_23735</name>
</gene>
<protein>
    <recommendedName>
        <fullName evidence="4">Tail fiber assembly protein</fullName>
    </recommendedName>
</protein>
<evidence type="ECO:0008006" key="4">
    <source>
        <dbReference type="Google" id="ProtNLM"/>
    </source>
</evidence>
<evidence type="ECO:0000313" key="1">
    <source>
        <dbReference type="EMBL" id="AXD70877.1"/>
    </source>
</evidence>
<dbReference type="EMBL" id="CP030219">
    <property type="protein sequence ID" value="AXD70877.1"/>
    <property type="molecule type" value="Genomic_DNA"/>
</dbReference>